<feature type="binding site" evidence="10">
    <location>
        <begin position="98"/>
        <end position="105"/>
    </location>
    <ligand>
        <name>ATP</name>
        <dbReference type="ChEBI" id="CHEBI:30616"/>
    </ligand>
</feature>
<gene>
    <name evidence="12" type="ORF">Ctob_002125</name>
</gene>
<dbReference type="InterPro" id="IPR036961">
    <property type="entry name" value="Kinesin_motor_dom_sf"/>
</dbReference>
<dbReference type="GO" id="GO:0003777">
    <property type="term" value="F:microtubule motor activity"/>
    <property type="evidence" value="ECO:0007669"/>
    <property type="project" value="InterPro"/>
</dbReference>
<name>A0A0M0JCG2_9EUKA</name>
<evidence type="ECO:0000256" key="1">
    <source>
        <dbReference type="ARBA" id="ARBA00004245"/>
    </source>
</evidence>
<evidence type="ECO:0000256" key="8">
    <source>
        <dbReference type="ARBA" id="ARBA00023212"/>
    </source>
</evidence>
<dbReference type="PROSITE" id="PS50067">
    <property type="entry name" value="KINESIN_MOTOR_2"/>
    <property type="match status" value="1"/>
</dbReference>
<keyword evidence="8" id="KW-0206">Cytoskeleton</keyword>
<dbReference type="Proteomes" id="UP000037460">
    <property type="component" value="Unassembled WGS sequence"/>
</dbReference>
<dbReference type="SMART" id="SM00129">
    <property type="entry name" value="KISc"/>
    <property type="match status" value="1"/>
</dbReference>
<evidence type="ECO:0000256" key="2">
    <source>
        <dbReference type="ARBA" id="ARBA00022490"/>
    </source>
</evidence>
<comment type="subcellular location">
    <subcellularLocation>
        <location evidence="1">Cytoplasm</location>
        <location evidence="1">Cytoskeleton</location>
    </subcellularLocation>
</comment>
<dbReference type="GO" id="GO:0007018">
    <property type="term" value="P:microtubule-based movement"/>
    <property type="evidence" value="ECO:0007669"/>
    <property type="project" value="InterPro"/>
</dbReference>
<dbReference type="PRINTS" id="PR00380">
    <property type="entry name" value="KINESINHEAVY"/>
</dbReference>
<dbReference type="PANTHER" id="PTHR47969">
    <property type="entry name" value="CHROMOSOME-ASSOCIATED KINESIN KIF4A-RELATED"/>
    <property type="match status" value="1"/>
</dbReference>
<dbReference type="InterPro" id="IPR001752">
    <property type="entry name" value="Kinesin_motor_dom"/>
</dbReference>
<comment type="caution">
    <text evidence="12">The sequence shown here is derived from an EMBL/GenBank/DDBJ whole genome shotgun (WGS) entry which is preliminary data.</text>
</comment>
<dbReference type="SUPFAM" id="SSF52540">
    <property type="entry name" value="P-loop containing nucleoside triphosphate hydrolases"/>
    <property type="match status" value="1"/>
</dbReference>
<evidence type="ECO:0000259" key="11">
    <source>
        <dbReference type="PROSITE" id="PS50067"/>
    </source>
</evidence>
<reference evidence="13" key="1">
    <citation type="journal article" date="2015" name="PLoS Genet.">
        <title>Genome Sequence and Transcriptome Analyses of Chrysochromulina tobin: Metabolic Tools for Enhanced Algal Fitness in the Prominent Order Prymnesiales (Haptophyceae).</title>
        <authorList>
            <person name="Hovde B.T."/>
            <person name="Deodato C.R."/>
            <person name="Hunsperger H.M."/>
            <person name="Ryken S.A."/>
            <person name="Yost W."/>
            <person name="Jha R.K."/>
            <person name="Patterson J."/>
            <person name="Monnat R.J. Jr."/>
            <person name="Barlow S.B."/>
            <person name="Starkenburg S.R."/>
            <person name="Cattolico R.A."/>
        </authorList>
    </citation>
    <scope>NUCLEOTIDE SEQUENCE</scope>
    <source>
        <strain evidence="13">CCMP291</strain>
    </source>
</reference>
<evidence type="ECO:0000313" key="13">
    <source>
        <dbReference type="Proteomes" id="UP000037460"/>
    </source>
</evidence>
<dbReference type="AlphaFoldDB" id="A0A0M0JCG2"/>
<keyword evidence="4 10" id="KW-0547">Nucleotide-binding</keyword>
<sequence>MANATGARPATAPSTTDEGVTVAVRIRPLLARDKAEGARECLRKVAGEPQVLIGADRAFTYNHVYDLAASQEAVFDGCVKGLVESVLSGYNATIFAYGQTGSGKTHTMGSSCSADAEIPEDTALTEDSGLIPRAIAALFAGAAATEGTECRATAAFIEIYCEEVQDLLQWNAEESKLTTLPIRETPDGSLTLSGQKRRAVSSVAEAMRVLADGSRNRATGSTAMNATSSRSHAIFSLELDLKVKGKTFSPKLHFVDLAGSERAKRTGASGERLKEGIEINKGLLALGNVINALCEKHSHVPYRDSKLTRLLQDSLGGNSKTLMLACVSPGDADLEETLNTLKYANRARQIKNKPVVAQDPMQARLSELVETISTLQTRLTHYEAGGAPLPPLAQLGALGTSAAGGASGAGAASADQVTALMKRH</sequence>
<dbReference type="GO" id="GO:0008017">
    <property type="term" value="F:microtubule binding"/>
    <property type="evidence" value="ECO:0007669"/>
    <property type="project" value="InterPro"/>
</dbReference>
<keyword evidence="7 10" id="KW-0505">Motor protein</keyword>
<evidence type="ECO:0000256" key="10">
    <source>
        <dbReference type="PROSITE-ProRule" id="PRU00283"/>
    </source>
</evidence>
<evidence type="ECO:0000256" key="3">
    <source>
        <dbReference type="ARBA" id="ARBA00022701"/>
    </source>
</evidence>
<dbReference type="FunFam" id="3.40.850.10:FF:000019">
    <property type="entry name" value="Kinesin-like protein KIN-5D"/>
    <property type="match status" value="1"/>
</dbReference>
<dbReference type="OrthoDB" id="3176171at2759"/>
<dbReference type="GO" id="GO:0005875">
    <property type="term" value="C:microtubule associated complex"/>
    <property type="evidence" value="ECO:0007669"/>
    <property type="project" value="TreeGrafter"/>
</dbReference>
<dbReference type="Pfam" id="PF00225">
    <property type="entry name" value="Kinesin"/>
    <property type="match status" value="1"/>
</dbReference>
<dbReference type="InterPro" id="IPR027417">
    <property type="entry name" value="P-loop_NTPase"/>
</dbReference>
<comment type="similarity">
    <text evidence="9">Belongs to the TRAFAC class myosin-kinesin ATPase superfamily. Kinesin family. KIN-5/BimC subfamily.</text>
</comment>
<keyword evidence="3" id="KW-0493">Microtubule</keyword>
<dbReference type="GO" id="GO:0005874">
    <property type="term" value="C:microtubule"/>
    <property type="evidence" value="ECO:0007669"/>
    <property type="project" value="UniProtKB-KW"/>
</dbReference>
<dbReference type="InterPro" id="IPR027640">
    <property type="entry name" value="Kinesin-like_fam"/>
</dbReference>
<feature type="domain" description="Kinesin motor" evidence="11">
    <location>
        <begin position="19"/>
        <end position="350"/>
    </location>
</feature>
<evidence type="ECO:0000256" key="5">
    <source>
        <dbReference type="ARBA" id="ARBA00022840"/>
    </source>
</evidence>
<organism evidence="12 13">
    <name type="scientific">Chrysochromulina tobinii</name>
    <dbReference type="NCBI Taxonomy" id="1460289"/>
    <lineage>
        <taxon>Eukaryota</taxon>
        <taxon>Haptista</taxon>
        <taxon>Haptophyta</taxon>
        <taxon>Prymnesiophyceae</taxon>
        <taxon>Prymnesiales</taxon>
        <taxon>Chrysochromulinaceae</taxon>
        <taxon>Chrysochromulina</taxon>
    </lineage>
</organism>
<protein>
    <submittedName>
        <fullName evidence="12">Kinesin family member 4a</fullName>
    </submittedName>
</protein>
<keyword evidence="6" id="KW-0175">Coiled coil</keyword>
<keyword evidence="2" id="KW-0963">Cytoplasm</keyword>
<dbReference type="Gene3D" id="3.40.850.10">
    <property type="entry name" value="Kinesin motor domain"/>
    <property type="match status" value="1"/>
</dbReference>
<proteinExistence type="inferred from homology"/>
<keyword evidence="5 10" id="KW-0067">ATP-binding</keyword>
<dbReference type="GO" id="GO:0005524">
    <property type="term" value="F:ATP binding"/>
    <property type="evidence" value="ECO:0007669"/>
    <property type="project" value="UniProtKB-UniRule"/>
</dbReference>
<dbReference type="GO" id="GO:0007052">
    <property type="term" value="P:mitotic spindle organization"/>
    <property type="evidence" value="ECO:0007669"/>
    <property type="project" value="TreeGrafter"/>
</dbReference>
<evidence type="ECO:0000256" key="6">
    <source>
        <dbReference type="ARBA" id="ARBA00023054"/>
    </source>
</evidence>
<evidence type="ECO:0000256" key="7">
    <source>
        <dbReference type="ARBA" id="ARBA00023175"/>
    </source>
</evidence>
<dbReference type="PANTHER" id="PTHR47969:SF15">
    <property type="entry name" value="CHROMOSOME-ASSOCIATED KINESIN KIF4A-RELATED"/>
    <property type="match status" value="1"/>
</dbReference>
<keyword evidence="13" id="KW-1185">Reference proteome</keyword>
<evidence type="ECO:0000256" key="9">
    <source>
        <dbReference type="ARBA" id="ARBA00034704"/>
    </source>
</evidence>
<dbReference type="EMBL" id="JWZX01003119">
    <property type="protein sequence ID" value="KOO24160.1"/>
    <property type="molecule type" value="Genomic_DNA"/>
</dbReference>
<accession>A0A0M0JCG2</accession>
<evidence type="ECO:0000313" key="12">
    <source>
        <dbReference type="EMBL" id="KOO24160.1"/>
    </source>
</evidence>
<dbReference type="GO" id="GO:0051231">
    <property type="term" value="P:spindle elongation"/>
    <property type="evidence" value="ECO:0007669"/>
    <property type="project" value="TreeGrafter"/>
</dbReference>
<evidence type="ECO:0000256" key="4">
    <source>
        <dbReference type="ARBA" id="ARBA00022741"/>
    </source>
</evidence>